<evidence type="ECO:0000256" key="1">
    <source>
        <dbReference type="ARBA" id="ARBA00001946"/>
    </source>
</evidence>
<comment type="caution">
    <text evidence="11">The sequence shown here is derived from an EMBL/GenBank/DDBJ whole genome shotgun (WGS) entry which is preliminary data.</text>
</comment>
<dbReference type="Pfam" id="PF00408">
    <property type="entry name" value="PGM_PMM_IV"/>
    <property type="match status" value="1"/>
</dbReference>
<name>C4FKG9_9AQUI</name>
<dbReference type="Proteomes" id="UP000005540">
    <property type="component" value="Unassembled WGS sequence"/>
</dbReference>
<dbReference type="AlphaFoldDB" id="C4FKG9"/>
<dbReference type="InterPro" id="IPR016055">
    <property type="entry name" value="A-D-PHexomutase_a/b/a-I/II/III"/>
</dbReference>
<dbReference type="OrthoDB" id="9806956at2"/>
<dbReference type="Gene3D" id="3.40.120.10">
    <property type="entry name" value="Alpha-D-Glucose-1,6-Bisphosphate, subunit A, domain 3"/>
    <property type="match status" value="3"/>
</dbReference>
<evidence type="ECO:0000259" key="9">
    <source>
        <dbReference type="Pfam" id="PF02879"/>
    </source>
</evidence>
<dbReference type="Pfam" id="PF02879">
    <property type="entry name" value="PGM_PMM_II"/>
    <property type="match status" value="1"/>
</dbReference>
<dbReference type="EMBL" id="ABZS01000097">
    <property type="protein sequence ID" value="EEP60430.1"/>
    <property type="molecule type" value="Genomic_DNA"/>
</dbReference>
<protein>
    <submittedName>
        <fullName evidence="11">Phosphoglucomutase/phosphomannomutase</fullName>
    </submittedName>
</protein>
<dbReference type="InterPro" id="IPR036900">
    <property type="entry name" value="A-D-PHexomutase_C_sf"/>
</dbReference>
<evidence type="ECO:0000256" key="2">
    <source>
        <dbReference type="ARBA" id="ARBA00010231"/>
    </source>
</evidence>
<evidence type="ECO:0000256" key="5">
    <source>
        <dbReference type="ARBA" id="ARBA00022842"/>
    </source>
</evidence>
<evidence type="ECO:0000256" key="6">
    <source>
        <dbReference type="ARBA" id="ARBA00023235"/>
    </source>
</evidence>
<keyword evidence="4" id="KW-0479">Metal-binding</keyword>
<keyword evidence="5" id="KW-0460">Magnesium</keyword>
<dbReference type="GO" id="GO:0006166">
    <property type="term" value="P:purine ribonucleoside salvage"/>
    <property type="evidence" value="ECO:0007669"/>
    <property type="project" value="TreeGrafter"/>
</dbReference>
<organism evidence="11 12">
    <name type="scientific">Sulfurihydrogenibium yellowstonense SS-5</name>
    <dbReference type="NCBI Taxonomy" id="432331"/>
    <lineage>
        <taxon>Bacteria</taxon>
        <taxon>Pseudomonadati</taxon>
        <taxon>Aquificota</taxon>
        <taxon>Aquificia</taxon>
        <taxon>Aquificales</taxon>
        <taxon>Hydrogenothermaceae</taxon>
        <taxon>Sulfurihydrogenibium</taxon>
    </lineage>
</organism>
<dbReference type="InterPro" id="IPR005843">
    <property type="entry name" value="A-D-PHexomutase_C"/>
</dbReference>
<dbReference type="PRINTS" id="PR00509">
    <property type="entry name" value="PGMPMM"/>
</dbReference>
<comment type="cofactor">
    <cofactor evidence="1">
        <name>Mg(2+)</name>
        <dbReference type="ChEBI" id="CHEBI:18420"/>
    </cofactor>
</comment>
<dbReference type="InterPro" id="IPR005846">
    <property type="entry name" value="A-D-PHexomutase_a/b/a-III"/>
</dbReference>
<dbReference type="PANTHER" id="PTHR45745">
    <property type="entry name" value="PHOSPHOMANNOMUTASE 45A"/>
    <property type="match status" value="1"/>
</dbReference>
<reference evidence="11 12" key="1">
    <citation type="submission" date="2009-04" db="EMBL/GenBank/DDBJ databases">
        <authorList>
            <person name="Reysenbach A.-L."/>
            <person name="Heidelberg J.F."/>
            <person name="Nelson W.C."/>
        </authorList>
    </citation>
    <scope>NUCLEOTIDE SEQUENCE [LARGE SCALE GENOMIC DNA]</scope>
    <source>
        <strain evidence="11 12">SS-5</strain>
    </source>
</reference>
<keyword evidence="12" id="KW-1185">Reference proteome</keyword>
<evidence type="ECO:0000259" key="10">
    <source>
        <dbReference type="Pfam" id="PF02880"/>
    </source>
</evidence>
<evidence type="ECO:0000256" key="4">
    <source>
        <dbReference type="ARBA" id="ARBA00022723"/>
    </source>
</evidence>
<dbReference type="Gene3D" id="3.30.310.50">
    <property type="entry name" value="Alpha-D-phosphohexomutase, C-terminal domain"/>
    <property type="match status" value="1"/>
</dbReference>
<dbReference type="RefSeq" id="WP_007547137.1">
    <property type="nucleotide sequence ID" value="NZ_ABZS01000097.1"/>
</dbReference>
<evidence type="ECO:0000256" key="3">
    <source>
        <dbReference type="ARBA" id="ARBA00022553"/>
    </source>
</evidence>
<evidence type="ECO:0000259" key="7">
    <source>
        <dbReference type="Pfam" id="PF00408"/>
    </source>
</evidence>
<dbReference type="InterPro" id="IPR005844">
    <property type="entry name" value="A-D-PHexomutase_a/b/a-I"/>
</dbReference>
<proteinExistence type="inferred from homology"/>
<accession>C4FKG9</accession>
<dbReference type="SUPFAM" id="SSF53738">
    <property type="entry name" value="Phosphoglucomutase, first 3 domains"/>
    <property type="match status" value="2"/>
</dbReference>
<dbReference type="GO" id="GO:0005975">
    <property type="term" value="P:carbohydrate metabolic process"/>
    <property type="evidence" value="ECO:0007669"/>
    <property type="project" value="InterPro"/>
</dbReference>
<dbReference type="InterPro" id="IPR005845">
    <property type="entry name" value="A-D-PHexomutase_a/b/a-II"/>
</dbReference>
<dbReference type="Pfam" id="PF02880">
    <property type="entry name" value="PGM_PMM_III"/>
    <property type="match status" value="1"/>
</dbReference>
<feature type="domain" description="Alpha-D-phosphohexomutase C-terminal" evidence="7">
    <location>
        <begin position="391"/>
        <end position="448"/>
    </location>
</feature>
<dbReference type="GO" id="GO:0008973">
    <property type="term" value="F:phosphopentomutase activity"/>
    <property type="evidence" value="ECO:0007669"/>
    <property type="project" value="TreeGrafter"/>
</dbReference>
<comment type="similarity">
    <text evidence="2">Belongs to the phosphohexose mutase family.</text>
</comment>
<dbReference type="SUPFAM" id="SSF55957">
    <property type="entry name" value="Phosphoglucomutase, C-terminal domain"/>
    <property type="match status" value="1"/>
</dbReference>
<dbReference type="Pfam" id="PF02878">
    <property type="entry name" value="PGM_PMM_I"/>
    <property type="match status" value="1"/>
</dbReference>
<evidence type="ECO:0000259" key="8">
    <source>
        <dbReference type="Pfam" id="PF02878"/>
    </source>
</evidence>
<gene>
    <name evidence="11" type="ORF">SULYE_1069</name>
</gene>
<feature type="domain" description="Alpha-D-phosphohexomutase alpha/beta/alpha" evidence="9">
    <location>
        <begin position="151"/>
        <end position="250"/>
    </location>
</feature>
<dbReference type="GO" id="GO:0046872">
    <property type="term" value="F:metal ion binding"/>
    <property type="evidence" value="ECO:0007669"/>
    <property type="project" value="UniProtKB-KW"/>
</dbReference>
<feature type="domain" description="Alpha-D-phosphohexomutase alpha/beta/alpha" evidence="10">
    <location>
        <begin position="261"/>
        <end position="366"/>
    </location>
</feature>
<sequence>MIKFGTDGYRAIIGKDFTFEVVSQIAQAHADSLKERNGKKIIIGYDTRFMSSDYAELVAEVFSSNGFEVILSNSVCTTPALSYAVKHLKADEGVMITASHNGYKYNGYKIKGSYGGPATPEIIKSVEDRIGKNGVKTGKKDWQLFDVNNLYLNTIKSYFDYSIFKQKELKLVHDPMFATSIGMYNKLLEDTFIDVIQINHFRDPYFGFHHPEPIDKNLSLLKAKVIATEADIGIANDGDSDRVGVVAEDGEFVNTQIAYALLLLHTVRNRKTKGSVVKTVSTTYLVDRIAKKENIKLHKTPVGFKYVADIMLKEQVAFGGEESGGYGFGFHIPERDGILSGMLFLEMMMLYGKPLTEIIKDLFKEFGESYYKREDLKVEGDKGIKLVEDLKNKEIKEFAGLKVKEKDLTDGVKLIFEDDSWVLFRASGTEPVLRIYVETPKLELTEKVLNEGKQLIL</sequence>
<evidence type="ECO:0000313" key="11">
    <source>
        <dbReference type="EMBL" id="EEP60430.1"/>
    </source>
</evidence>
<dbReference type="InterPro" id="IPR005841">
    <property type="entry name" value="Alpha-D-phosphohexomutase_SF"/>
</dbReference>
<dbReference type="CDD" id="cd05800">
    <property type="entry name" value="PGM_like2"/>
    <property type="match status" value="1"/>
</dbReference>
<keyword evidence="3" id="KW-0597">Phosphoprotein</keyword>
<feature type="domain" description="Alpha-D-phosphohexomutase alpha/beta/alpha" evidence="8">
    <location>
        <begin position="2"/>
        <end position="133"/>
    </location>
</feature>
<dbReference type="PANTHER" id="PTHR45745:SF1">
    <property type="entry name" value="PHOSPHOGLUCOMUTASE 2B-RELATED"/>
    <property type="match status" value="1"/>
</dbReference>
<keyword evidence="6" id="KW-0413">Isomerase</keyword>
<evidence type="ECO:0000313" key="12">
    <source>
        <dbReference type="Proteomes" id="UP000005540"/>
    </source>
</evidence>